<proteinExistence type="inferred from homology"/>
<evidence type="ECO:0000256" key="7">
    <source>
        <dbReference type="ARBA" id="ARBA00023136"/>
    </source>
</evidence>
<evidence type="ECO:0000256" key="5">
    <source>
        <dbReference type="ARBA" id="ARBA00022692"/>
    </source>
</evidence>
<protein>
    <submittedName>
        <fullName evidence="10">Multicomponent Na+:H+ antiporter subunit F</fullName>
    </submittedName>
</protein>
<evidence type="ECO:0000256" key="8">
    <source>
        <dbReference type="SAM" id="MobiDB-lite"/>
    </source>
</evidence>
<reference evidence="10 11" key="1">
    <citation type="submission" date="2018-08" db="EMBL/GenBank/DDBJ databases">
        <title>Genomic Encyclopedia of Archaeal and Bacterial Type Strains, Phase II (KMG-II): from individual species to whole genera.</title>
        <authorList>
            <person name="Goeker M."/>
        </authorList>
    </citation>
    <scope>NUCLEOTIDE SEQUENCE [LARGE SCALE GENOMIC DNA]</scope>
    <source>
        <strain evidence="10 11">DSM 5002</strain>
    </source>
</reference>
<dbReference type="AlphaFoldDB" id="A0A397Q506"/>
<evidence type="ECO:0000256" key="9">
    <source>
        <dbReference type="SAM" id="Phobius"/>
    </source>
</evidence>
<dbReference type="Proteomes" id="UP000266273">
    <property type="component" value="Unassembled WGS sequence"/>
</dbReference>
<accession>A0A397Q506</accession>
<name>A0A397Q506_9HYPH</name>
<sequence>MTPEAFLDLAIRVSLGLVCLAFFVAFVRLVRGPTLADRVLALDMLVTVGIGFIAVITVSTGYGQYLDVAIGLGLVGFLATVAFSRYILARGPRPEQRYVTPRPDQAETGVRLEGEPK</sequence>
<dbReference type="EMBL" id="QXDF01000001">
    <property type="protein sequence ID" value="RIA56182.1"/>
    <property type="molecule type" value="Genomic_DNA"/>
</dbReference>
<dbReference type="GO" id="GO:0005886">
    <property type="term" value="C:plasma membrane"/>
    <property type="evidence" value="ECO:0007669"/>
    <property type="project" value="UniProtKB-SubCell"/>
</dbReference>
<evidence type="ECO:0000313" key="10">
    <source>
        <dbReference type="EMBL" id="RIA56182.1"/>
    </source>
</evidence>
<keyword evidence="3" id="KW-0813">Transport</keyword>
<dbReference type="InterPro" id="IPR007208">
    <property type="entry name" value="MrpF/PhaF-like"/>
</dbReference>
<evidence type="ECO:0000256" key="4">
    <source>
        <dbReference type="ARBA" id="ARBA00022475"/>
    </source>
</evidence>
<keyword evidence="4" id="KW-1003">Cell membrane</keyword>
<dbReference type="OrthoDB" id="9800226at2"/>
<evidence type="ECO:0000256" key="6">
    <source>
        <dbReference type="ARBA" id="ARBA00022989"/>
    </source>
</evidence>
<gene>
    <name evidence="10" type="ORF">BXY53_1284</name>
</gene>
<feature type="transmembrane region" description="Helical" evidence="9">
    <location>
        <begin position="39"/>
        <end position="62"/>
    </location>
</feature>
<keyword evidence="11" id="KW-1185">Reference proteome</keyword>
<keyword evidence="7 9" id="KW-0472">Membrane</keyword>
<feature type="region of interest" description="Disordered" evidence="8">
    <location>
        <begin position="97"/>
        <end position="117"/>
    </location>
</feature>
<dbReference type="GO" id="GO:0015385">
    <property type="term" value="F:sodium:proton antiporter activity"/>
    <property type="evidence" value="ECO:0007669"/>
    <property type="project" value="TreeGrafter"/>
</dbReference>
<comment type="caution">
    <text evidence="10">The sequence shown here is derived from an EMBL/GenBank/DDBJ whole genome shotgun (WGS) entry which is preliminary data.</text>
</comment>
<dbReference type="NCBIfam" id="NF009245">
    <property type="entry name" value="PRK12599.1-4"/>
    <property type="match status" value="1"/>
</dbReference>
<evidence type="ECO:0000256" key="2">
    <source>
        <dbReference type="ARBA" id="ARBA00009212"/>
    </source>
</evidence>
<evidence type="ECO:0000256" key="1">
    <source>
        <dbReference type="ARBA" id="ARBA00004651"/>
    </source>
</evidence>
<feature type="transmembrane region" description="Helical" evidence="9">
    <location>
        <begin position="68"/>
        <end position="88"/>
    </location>
</feature>
<dbReference type="PANTHER" id="PTHR34702">
    <property type="entry name" value="NA(+)/H(+) ANTIPORTER SUBUNIT F1"/>
    <property type="match status" value="1"/>
</dbReference>
<evidence type="ECO:0000256" key="3">
    <source>
        <dbReference type="ARBA" id="ARBA00022448"/>
    </source>
</evidence>
<comment type="subcellular location">
    <subcellularLocation>
        <location evidence="1">Cell membrane</location>
        <topology evidence="1">Multi-pass membrane protein</topology>
    </subcellularLocation>
</comment>
<feature type="transmembrane region" description="Helical" evidence="9">
    <location>
        <begin position="6"/>
        <end position="27"/>
    </location>
</feature>
<keyword evidence="6 9" id="KW-1133">Transmembrane helix</keyword>
<organism evidence="10 11">
    <name type="scientific">Dichotomicrobium thermohalophilum</name>
    <dbReference type="NCBI Taxonomy" id="933063"/>
    <lineage>
        <taxon>Bacteria</taxon>
        <taxon>Pseudomonadati</taxon>
        <taxon>Pseudomonadota</taxon>
        <taxon>Alphaproteobacteria</taxon>
        <taxon>Hyphomicrobiales</taxon>
        <taxon>Hyphomicrobiaceae</taxon>
        <taxon>Dichotomicrobium</taxon>
    </lineage>
</organism>
<evidence type="ECO:0000313" key="11">
    <source>
        <dbReference type="Proteomes" id="UP000266273"/>
    </source>
</evidence>
<comment type="similarity">
    <text evidence="2">Belongs to the CPA3 antiporters (TC 2.A.63) subunit F family.</text>
</comment>
<dbReference type="RefSeq" id="WP_119061003.1">
    <property type="nucleotide sequence ID" value="NZ_QXDF01000001.1"/>
</dbReference>
<keyword evidence="5 9" id="KW-0812">Transmembrane</keyword>
<dbReference type="PANTHER" id="PTHR34702:SF1">
    <property type="entry name" value="NA(+)_H(+) ANTIPORTER SUBUNIT F"/>
    <property type="match status" value="1"/>
</dbReference>
<dbReference type="Pfam" id="PF04066">
    <property type="entry name" value="MrpF_PhaF"/>
    <property type="match status" value="1"/>
</dbReference>